<proteinExistence type="inferred from homology"/>
<comment type="cofactor">
    <cofactor evidence="1 5 6">
        <name>pyridoxal 5'-phosphate</name>
        <dbReference type="ChEBI" id="CHEBI:597326"/>
    </cofactor>
</comment>
<comment type="caution">
    <text evidence="8">The sequence shown here is derived from an EMBL/GenBank/DDBJ whole genome shotgun (WGS) entry which is preliminary data.</text>
</comment>
<dbReference type="GO" id="GO:0005737">
    <property type="term" value="C:cytoplasm"/>
    <property type="evidence" value="ECO:0007669"/>
    <property type="project" value="TreeGrafter"/>
</dbReference>
<evidence type="ECO:0000313" key="8">
    <source>
        <dbReference type="EMBL" id="KAK4113985.1"/>
    </source>
</evidence>
<dbReference type="GeneID" id="89939059"/>
<dbReference type="PANTHER" id="PTHR11999">
    <property type="entry name" value="GROUP II PYRIDOXAL-5-PHOSPHATE DECARBOXYLASE"/>
    <property type="match status" value="1"/>
</dbReference>
<dbReference type="InterPro" id="IPR015422">
    <property type="entry name" value="PyrdxlP-dep_Trfase_small"/>
</dbReference>
<dbReference type="Proteomes" id="UP001302812">
    <property type="component" value="Unassembled WGS sequence"/>
</dbReference>
<dbReference type="InterPro" id="IPR002129">
    <property type="entry name" value="PyrdxlP-dep_de-COase"/>
</dbReference>
<dbReference type="GO" id="GO:0016740">
    <property type="term" value="F:transferase activity"/>
    <property type="evidence" value="ECO:0007669"/>
    <property type="project" value="UniProtKB-KW"/>
</dbReference>
<dbReference type="Pfam" id="PF00282">
    <property type="entry name" value="Pyridoxal_deC"/>
    <property type="match status" value="1"/>
</dbReference>
<name>A0AAN6TGI6_9PEZI</name>
<dbReference type="InterPro" id="IPR015424">
    <property type="entry name" value="PyrdxlP-dep_Trfase"/>
</dbReference>
<dbReference type="AlphaFoldDB" id="A0AAN6TGI6"/>
<evidence type="ECO:0000256" key="4">
    <source>
        <dbReference type="ARBA" id="ARBA00023239"/>
    </source>
</evidence>
<keyword evidence="4 6" id="KW-0456">Lyase</keyword>
<dbReference type="GO" id="GO:0030170">
    <property type="term" value="F:pyridoxal phosphate binding"/>
    <property type="evidence" value="ECO:0007669"/>
    <property type="project" value="InterPro"/>
</dbReference>
<dbReference type="SUPFAM" id="SSF53383">
    <property type="entry name" value="PLP-dependent transferases"/>
    <property type="match status" value="1"/>
</dbReference>
<feature type="region of interest" description="Disordered" evidence="7">
    <location>
        <begin position="1"/>
        <end position="20"/>
    </location>
</feature>
<evidence type="ECO:0000256" key="2">
    <source>
        <dbReference type="ARBA" id="ARBA00009533"/>
    </source>
</evidence>
<dbReference type="Gene3D" id="3.90.1150.10">
    <property type="entry name" value="Aspartate Aminotransferase, domain 1"/>
    <property type="match status" value="1"/>
</dbReference>
<evidence type="ECO:0000256" key="1">
    <source>
        <dbReference type="ARBA" id="ARBA00001933"/>
    </source>
</evidence>
<keyword evidence="9" id="KW-1185">Reference proteome</keyword>
<dbReference type="InterPro" id="IPR015421">
    <property type="entry name" value="PyrdxlP-dep_Trfase_major"/>
</dbReference>
<gene>
    <name evidence="8" type="ORF">N656DRAFT_778042</name>
</gene>
<dbReference type="InterPro" id="IPR010977">
    <property type="entry name" value="Aromatic_deC"/>
</dbReference>
<dbReference type="PANTHER" id="PTHR11999:SF165">
    <property type="entry name" value="DECARBOXYLASE, PUTATIVE (AFU_ORTHOLOGUE AFUA_2G04980)-RELATED"/>
    <property type="match status" value="1"/>
</dbReference>
<dbReference type="EMBL" id="MU853338">
    <property type="protein sequence ID" value="KAK4113985.1"/>
    <property type="molecule type" value="Genomic_DNA"/>
</dbReference>
<dbReference type="RefSeq" id="XP_064671555.1">
    <property type="nucleotide sequence ID" value="XM_064814934.1"/>
</dbReference>
<keyword evidence="8" id="KW-0808">Transferase</keyword>
<evidence type="ECO:0000256" key="5">
    <source>
        <dbReference type="PIRSR" id="PIRSR602129-50"/>
    </source>
</evidence>
<evidence type="ECO:0000256" key="3">
    <source>
        <dbReference type="ARBA" id="ARBA00022898"/>
    </source>
</evidence>
<reference evidence="8" key="2">
    <citation type="submission" date="2023-05" db="EMBL/GenBank/DDBJ databases">
        <authorList>
            <consortium name="Lawrence Berkeley National Laboratory"/>
            <person name="Steindorff A."/>
            <person name="Hensen N."/>
            <person name="Bonometti L."/>
            <person name="Westerberg I."/>
            <person name="Brannstrom I.O."/>
            <person name="Guillou S."/>
            <person name="Cros-Aarteil S."/>
            <person name="Calhoun S."/>
            <person name="Haridas S."/>
            <person name="Kuo A."/>
            <person name="Mondo S."/>
            <person name="Pangilinan J."/>
            <person name="Riley R."/>
            <person name="Labutti K."/>
            <person name="Andreopoulos B."/>
            <person name="Lipzen A."/>
            <person name="Chen C."/>
            <person name="Yanf M."/>
            <person name="Daum C."/>
            <person name="Ng V."/>
            <person name="Clum A."/>
            <person name="Ohm R."/>
            <person name="Martin F."/>
            <person name="Silar P."/>
            <person name="Natvig D."/>
            <person name="Lalanne C."/>
            <person name="Gautier V."/>
            <person name="Ament-Velasquez S.L."/>
            <person name="Kruys A."/>
            <person name="Hutchinson M.I."/>
            <person name="Powell A.J."/>
            <person name="Barry K."/>
            <person name="Miller A.N."/>
            <person name="Grigoriev I.V."/>
            <person name="Debuchy R."/>
            <person name="Gladieux P."/>
            <person name="Thoren M.H."/>
            <person name="Johannesson H."/>
        </authorList>
    </citation>
    <scope>NUCLEOTIDE SEQUENCE</scope>
    <source>
        <strain evidence="8">CBS 508.74</strain>
    </source>
</reference>
<accession>A0AAN6TGI6</accession>
<protein>
    <submittedName>
        <fullName evidence="8">PLP-dependent transferase</fullName>
    </submittedName>
</protein>
<evidence type="ECO:0000256" key="6">
    <source>
        <dbReference type="RuleBase" id="RU000382"/>
    </source>
</evidence>
<evidence type="ECO:0000256" key="7">
    <source>
        <dbReference type="SAM" id="MobiDB-lite"/>
    </source>
</evidence>
<comment type="similarity">
    <text evidence="2 6">Belongs to the group II decarboxylase family.</text>
</comment>
<reference evidence="8" key="1">
    <citation type="journal article" date="2023" name="Mol. Phylogenet. Evol.">
        <title>Genome-scale phylogeny and comparative genomics of the fungal order Sordariales.</title>
        <authorList>
            <person name="Hensen N."/>
            <person name="Bonometti L."/>
            <person name="Westerberg I."/>
            <person name="Brannstrom I.O."/>
            <person name="Guillou S."/>
            <person name="Cros-Aarteil S."/>
            <person name="Calhoun S."/>
            <person name="Haridas S."/>
            <person name="Kuo A."/>
            <person name="Mondo S."/>
            <person name="Pangilinan J."/>
            <person name="Riley R."/>
            <person name="LaButti K."/>
            <person name="Andreopoulos B."/>
            <person name="Lipzen A."/>
            <person name="Chen C."/>
            <person name="Yan M."/>
            <person name="Daum C."/>
            <person name="Ng V."/>
            <person name="Clum A."/>
            <person name="Steindorff A."/>
            <person name="Ohm R.A."/>
            <person name="Martin F."/>
            <person name="Silar P."/>
            <person name="Natvig D.O."/>
            <person name="Lalanne C."/>
            <person name="Gautier V."/>
            <person name="Ament-Velasquez S.L."/>
            <person name="Kruys A."/>
            <person name="Hutchinson M.I."/>
            <person name="Powell A.J."/>
            <person name="Barry K."/>
            <person name="Miller A.N."/>
            <person name="Grigoriev I.V."/>
            <person name="Debuchy R."/>
            <person name="Gladieux P."/>
            <person name="Hiltunen Thoren M."/>
            <person name="Johannesson H."/>
        </authorList>
    </citation>
    <scope>NUCLEOTIDE SEQUENCE</scope>
    <source>
        <strain evidence="8">CBS 508.74</strain>
    </source>
</reference>
<dbReference type="GO" id="GO:0019752">
    <property type="term" value="P:carboxylic acid metabolic process"/>
    <property type="evidence" value="ECO:0007669"/>
    <property type="project" value="InterPro"/>
</dbReference>
<evidence type="ECO:0000313" key="9">
    <source>
        <dbReference type="Proteomes" id="UP001302812"/>
    </source>
</evidence>
<dbReference type="Gene3D" id="3.40.640.10">
    <property type="entry name" value="Type I PLP-dependent aspartate aminotransferase-like (Major domain)"/>
    <property type="match status" value="1"/>
</dbReference>
<dbReference type="GO" id="GO:0016831">
    <property type="term" value="F:carboxy-lyase activity"/>
    <property type="evidence" value="ECO:0007669"/>
    <property type="project" value="TreeGrafter"/>
</dbReference>
<sequence length="550" mass="58158">MGHPTIGGTSISSHTNSADPPAEADFLLQAYTRLRQAITTNNAASPDGNSVLPSHKAITACLSALPSPGSPSYLSPLGPSSTLTHLLDTVLPALNHQSLSPRYLGFVTGGVLPIAETADNLVSALDQNVQVHMIPSSASSPWTHSASTAIEDSALRMLISLLELDTAPSESDGDPSNAWPGRTFTTGATASNILGLACGREAVLAARLPAAEGSTPITASVAEVGLLAACQAAGVREIRVLSSMAHSSLLKAASVIGLGHRSVKDVGLSGQGEPWRLDLDAVEKELKRGAEDGVAHVIVVSAGEVNTGRFATSLLDMPKLRSLADRYGAWIHVDGAFGIFARALPKIDQFLNLHANVAGLELADSIAADGHKLLNVPYDNGVFFCRNASILTQVFSNPNAAYLSSPGDPTAILSPLNVGIENSRRFRALPVYAALLSEGRDGIAAMLSRMVLLAREIATFVRDSDDYEWLPREDESLESTYIVVLFRARNPSLNEVLVDRINSSGKMFVSGTKWDGQKAARIAVANWRVDVERDAMVIKEVLADVAKGHS</sequence>
<feature type="compositionally biased region" description="Polar residues" evidence="7">
    <location>
        <begin position="7"/>
        <end position="18"/>
    </location>
</feature>
<keyword evidence="3 5" id="KW-0663">Pyridoxal phosphate</keyword>
<feature type="modified residue" description="N6-(pyridoxal phosphate)lysine" evidence="5">
    <location>
        <position position="372"/>
    </location>
</feature>
<organism evidence="8 9">
    <name type="scientific">Canariomyces notabilis</name>
    <dbReference type="NCBI Taxonomy" id="2074819"/>
    <lineage>
        <taxon>Eukaryota</taxon>
        <taxon>Fungi</taxon>
        <taxon>Dikarya</taxon>
        <taxon>Ascomycota</taxon>
        <taxon>Pezizomycotina</taxon>
        <taxon>Sordariomycetes</taxon>
        <taxon>Sordariomycetidae</taxon>
        <taxon>Sordariales</taxon>
        <taxon>Chaetomiaceae</taxon>
        <taxon>Canariomyces</taxon>
    </lineage>
</organism>